<feature type="coiled-coil region" evidence="1">
    <location>
        <begin position="421"/>
        <end position="473"/>
    </location>
</feature>
<feature type="transmembrane region" description="Helical" evidence="3">
    <location>
        <begin position="223"/>
        <end position="245"/>
    </location>
</feature>
<dbReference type="Proteomes" id="UP000231019">
    <property type="component" value="Unassembled WGS sequence"/>
</dbReference>
<evidence type="ECO:0000256" key="4">
    <source>
        <dbReference type="SAM" id="SignalP"/>
    </source>
</evidence>
<dbReference type="Gene3D" id="3.10.310.50">
    <property type="match status" value="1"/>
</dbReference>
<keyword evidence="3" id="KW-1133">Transmembrane helix</keyword>
<keyword evidence="4" id="KW-0732">Signal</keyword>
<evidence type="ECO:0008006" key="7">
    <source>
        <dbReference type="Google" id="ProtNLM"/>
    </source>
</evidence>
<reference evidence="5 6" key="1">
    <citation type="submission" date="2017-09" db="EMBL/GenBank/DDBJ databases">
        <title>Depth-based differentiation of microbial function through sediment-hosted aquifers and enrichment of novel symbionts in the deep terrestrial subsurface.</title>
        <authorList>
            <person name="Probst A.J."/>
            <person name="Ladd B."/>
            <person name="Jarett J.K."/>
            <person name="Geller-Mcgrath D.E."/>
            <person name="Sieber C.M."/>
            <person name="Emerson J.B."/>
            <person name="Anantharaman K."/>
            <person name="Thomas B.C."/>
            <person name="Malmstrom R."/>
            <person name="Stieglmeier M."/>
            <person name="Klingl A."/>
            <person name="Woyke T."/>
            <person name="Ryan C.M."/>
            <person name="Banfield J.F."/>
        </authorList>
    </citation>
    <scope>NUCLEOTIDE SEQUENCE [LARGE SCALE GENOMIC DNA]</scope>
    <source>
        <strain evidence="5">CG17_big_fil_post_rev_8_21_14_2_50_48_46</strain>
    </source>
</reference>
<name>A0A2M7G224_9BACT</name>
<gene>
    <name evidence="5" type="ORF">COW36_16415</name>
</gene>
<proteinExistence type="predicted"/>
<evidence type="ECO:0000256" key="3">
    <source>
        <dbReference type="SAM" id="Phobius"/>
    </source>
</evidence>
<evidence type="ECO:0000256" key="1">
    <source>
        <dbReference type="SAM" id="Coils"/>
    </source>
</evidence>
<evidence type="ECO:0000313" key="5">
    <source>
        <dbReference type="EMBL" id="PIW15620.1"/>
    </source>
</evidence>
<feature type="signal peptide" evidence="4">
    <location>
        <begin position="1"/>
        <end position="34"/>
    </location>
</feature>
<feature type="region of interest" description="Disordered" evidence="2">
    <location>
        <begin position="177"/>
        <end position="198"/>
    </location>
</feature>
<dbReference type="AlphaFoldDB" id="A0A2M7G224"/>
<keyword evidence="1" id="KW-0175">Coiled coil</keyword>
<protein>
    <recommendedName>
        <fullName evidence="7">TPM domain-containing protein</fullName>
    </recommendedName>
</protein>
<feature type="region of interest" description="Disordered" evidence="2">
    <location>
        <begin position="126"/>
        <end position="163"/>
    </location>
</feature>
<feature type="compositionally biased region" description="Low complexity" evidence="2">
    <location>
        <begin position="177"/>
        <end position="195"/>
    </location>
</feature>
<sequence>MRNTSKTIASFAFKRGCLSVFILVLLSLFFPAQAQSGLPSPNPHSPLTDLSGTLSPEYLSAMSARLERYPFEVRALYLAKTQNLQLAFYAEKLFKAWKMPPKSMLMVVALDRRKIGLHLGSELRNELRQVPPSEMPMGLKKNEQSSASQPQTTASAEPSENEHLDRLPEVIEEISQSLQKQNKQAQQEPPQSAASRSENLLESNINESKPLKRQENFSPRQLLPVYIFLGILLFTGLFFLGFRLWQKRQAQEALIDKFSLEGQAAFNEIEMLYAKFDGLLPNFHKYQGDTREKLKLFLQEVSALQNQYDDIFDNYEEEVKALAHQQEQADAIDFFLSLEKGLEKGQKLFQQAQTILKNLTDLNRNNQNQLESLQTQKHKFSQELHELRKLHPQLKLTKLSPVFQRHHEQLQEYESLNSKDPMRVEKQIQEWLKELRKLEREIQSLPHLWLQFHQDLRQRIEGLKQRAAQKKLTPAQTRQLEEVQQLHKNILQAIENGDMERMNHLNESFTHRLQGLESEI</sequence>
<feature type="chain" id="PRO_5014650021" description="TPM domain-containing protein" evidence="4">
    <location>
        <begin position="35"/>
        <end position="520"/>
    </location>
</feature>
<dbReference type="EMBL" id="PFFQ01000049">
    <property type="protein sequence ID" value="PIW15620.1"/>
    <property type="molecule type" value="Genomic_DNA"/>
</dbReference>
<organism evidence="5 6">
    <name type="scientific">bacterium (Candidatus Blackallbacteria) CG17_big_fil_post_rev_8_21_14_2_50_48_46</name>
    <dbReference type="NCBI Taxonomy" id="2014261"/>
    <lineage>
        <taxon>Bacteria</taxon>
        <taxon>Candidatus Blackallbacteria</taxon>
    </lineage>
</organism>
<keyword evidence="3" id="KW-0812">Transmembrane</keyword>
<keyword evidence="3" id="KW-0472">Membrane</keyword>
<feature type="compositionally biased region" description="Low complexity" evidence="2">
    <location>
        <begin position="144"/>
        <end position="156"/>
    </location>
</feature>
<feature type="coiled-coil region" evidence="1">
    <location>
        <begin position="356"/>
        <end position="390"/>
    </location>
</feature>
<comment type="caution">
    <text evidence="5">The sequence shown here is derived from an EMBL/GenBank/DDBJ whole genome shotgun (WGS) entry which is preliminary data.</text>
</comment>
<accession>A0A2M7G224</accession>
<evidence type="ECO:0000256" key="2">
    <source>
        <dbReference type="SAM" id="MobiDB-lite"/>
    </source>
</evidence>
<evidence type="ECO:0000313" key="6">
    <source>
        <dbReference type="Proteomes" id="UP000231019"/>
    </source>
</evidence>